<dbReference type="Proteomes" id="UP000566324">
    <property type="component" value="Unassembled WGS sequence"/>
</dbReference>
<feature type="domain" description="HTH lysR-type" evidence="5">
    <location>
        <begin position="5"/>
        <end position="62"/>
    </location>
</feature>
<dbReference type="Gene3D" id="1.10.10.10">
    <property type="entry name" value="Winged helix-like DNA-binding domain superfamily/Winged helix DNA-binding domain"/>
    <property type="match status" value="1"/>
</dbReference>
<evidence type="ECO:0000259" key="5">
    <source>
        <dbReference type="PROSITE" id="PS50931"/>
    </source>
</evidence>
<evidence type="ECO:0000256" key="1">
    <source>
        <dbReference type="ARBA" id="ARBA00009437"/>
    </source>
</evidence>
<protein>
    <submittedName>
        <fullName evidence="6">LysR family glycine cleavage system transcriptional activator</fullName>
    </submittedName>
</protein>
<dbReference type="InterPro" id="IPR036388">
    <property type="entry name" value="WH-like_DNA-bd_sf"/>
</dbReference>
<dbReference type="PROSITE" id="PS50931">
    <property type="entry name" value="HTH_LYSR"/>
    <property type="match status" value="1"/>
</dbReference>
<dbReference type="GO" id="GO:0043565">
    <property type="term" value="F:sequence-specific DNA binding"/>
    <property type="evidence" value="ECO:0007669"/>
    <property type="project" value="TreeGrafter"/>
</dbReference>
<keyword evidence="4" id="KW-0804">Transcription</keyword>
<keyword evidence="3" id="KW-0238">DNA-binding</keyword>
<dbReference type="GO" id="GO:0003700">
    <property type="term" value="F:DNA-binding transcription factor activity"/>
    <property type="evidence" value="ECO:0007669"/>
    <property type="project" value="InterPro"/>
</dbReference>
<keyword evidence="2" id="KW-0805">Transcription regulation</keyword>
<dbReference type="Pfam" id="PF00126">
    <property type="entry name" value="HTH_1"/>
    <property type="match status" value="1"/>
</dbReference>
<comment type="similarity">
    <text evidence="1">Belongs to the LysR transcriptional regulatory family.</text>
</comment>
<name>A0A7W7B4K1_9SPHN</name>
<evidence type="ECO:0000313" key="6">
    <source>
        <dbReference type="EMBL" id="MBB4633867.1"/>
    </source>
</evidence>
<dbReference type="InterPro" id="IPR058163">
    <property type="entry name" value="LysR-type_TF_proteobact-type"/>
</dbReference>
<dbReference type="Pfam" id="PF03466">
    <property type="entry name" value="LysR_substrate"/>
    <property type="match status" value="1"/>
</dbReference>
<dbReference type="InterPro" id="IPR005119">
    <property type="entry name" value="LysR_subst-bd"/>
</dbReference>
<sequence>MRRLPPMGSLEAFVAVYRGGTLRAASVELNLSVSALSRRLQSLESHVGRPLFERRHHELKPTPEGARLFTQIAPHFDAIGRVLGEVRSDGERGLAIGVPPSYASAWLLPRLARFRTRYPDIMLRFDSSGAPFQKLGASLDAIIVFAEAVPEGFESCELKPQAGFVVCAPGLVAPGMSVRAALREHALLLHSGLSKMLPLWLQAMGLDESALGRTEQYDSGPMLIAAAEAGLGLALTLEDSVRFYEGDARLERPFGESVDTPYSYWWVSRKPGASDVALRRFRDWLQAESAVRIEPTALSATA</sequence>
<gene>
    <name evidence="6" type="ORF">GGQ98_003523</name>
</gene>
<organism evidence="6 7">
    <name type="scientific">Sphingosinicella soli</name>
    <dbReference type="NCBI Taxonomy" id="333708"/>
    <lineage>
        <taxon>Bacteria</taxon>
        <taxon>Pseudomonadati</taxon>
        <taxon>Pseudomonadota</taxon>
        <taxon>Alphaproteobacteria</taxon>
        <taxon>Sphingomonadales</taxon>
        <taxon>Sphingosinicellaceae</taxon>
        <taxon>Sphingosinicella</taxon>
    </lineage>
</organism>
<evidence type="ECO:0000256" key="3">
    <source>
        <dbReference type="ARBA" id="ARBA00023125"/>
    </source>
</evidence>
<evidence type="ECO:0000256" key="2">
    <source>
        <dbReference type="ARBA" id="ARBA00023015"/>
    </source>
</evidence>
<dbReference type="Gene3D" id="3.40.190.10">
    <property type="entry name" value="Periplasmic binding protein-like II"/>
    <property type="match status" value="2"/>
</dbReference>
<dbReference type="PANTHER" id="PTHR30537:SF74">
    <property type="entry name" value="HTH-TYPE TRANSCRIPTIONAL REGULATOR TRPI"/>
    <property type="match status" value="1"/>
</dbReference>
<accession>A0A7W7B4K1</accession>
<dbReference type="InterPro" id="IPR036390">
    <property type="entry name" value="WH_DNA-bd_sf"/>
</dbReference>
<proteinExistence type="inferred from homology"/>
<dbReference type="InterPro" id="IPR000847">
    <property type="entry name" value="LysR_HTH_N"/>
</dbReference>
<dbReference type="GO" id="GO:0006351">
    <property type="term" value="P:DNA-templated transcription"/>
    <property type="evidence" value="ECO:0007669"/>
    <property type="project" value="TreeGrafter"/>
</dbReference>
<dbReference type="EMBL" id="JACHNZ010000063">
    <property type="protein sequence ID" value="MBB4633867.1"/>
    <property type="molecule type" value="Genomic_DNA"/>
</dbReference>
<dbReference type="SUPFAM" id="SSF53850">
    <property type="entry name" value="Periplasmic binding protein-like II"/>
    <property type="match status" value="1"/>
</dbReference>
<dbReference type="RefSeq" id="WP_184071853.1">
    <property type="nucleotide sequence ID" value="NZ_JACHNZ010000063.1"/>
</dbReference>
<keyword evidence="7" id="KW-1185">Reference proteome</keyword>
<dbReference type="PANTHER" id="PTHR30537">
    <property type="entry name" value="HTH-TYPE TRANSCRIPTIONAL REGULATOR"/>
    <property type="match status" value="1"/>
</dbReference>
<comment type="caution">
    <text evidence="6">The sequence shown here is derived from an EMBL/GenBank/DDBJ whole genome shotgun (WGS) entry which is preliminary data.</text>
</comment>
<dbReference type="SUPFAM" id="SSF46785">
    <property type="entry name" value="Winged helix' DNA-binding domain"/>
    <property type="match status" value="1"/>
</dbReference>
<evidence type="ECO:0000313" key="7">
    <source>
        <dbReference type="Proteomes" id="UP000566324"/>
    </source>
</evidence>
<evidence type="ECO:0000256" key="4">
    <source>
        <dbReference type="ARBA" id="ARBA00023163"/>
    </source>
</evidence>
<dbReference type="AlphaFoldDB" id="A0A7W7B4K1"/>
<reference evidence="6 7" key="1">
    <citation type="submission" date="2020-08" db="EMBL/GenBank/DDBJ databases">
        <title>Genomic Encyclopedia of Type Strains, Phase IV (KMG-IV): sequencing the most valuable type-strain genomes for metagenomic binning, comparative biology and taxonomic classification.</title>
        <authorList>
            <person name="Goeker M."/>
        </authorList>
    </citation>
    <scope>NUCLEOTIDE SEQUENCE [LARGE SCALE GENOMIC DNA]</scope>
    <source>
        <strain evidence="6 7">DSM 17328</strain>
    </source>
</reference>